<dbReference type="EMBL" id="JBAMIC010001133">
    <property type="protein sequence ID" value="KAK7089590.1"/>
    <property type="molecule type" value="Genomic_DNA"/>
</dbReference>
<proteinExistence type="predicted"/>
<organism evidence="1 2">
    <name type="scientific">Littorina saxatilis</name>
    <dbReference type="NCBI Taxonomy" id="31220"/>
    <lineage>
        <taxon>Eukaryota</taxon>
        <taxon>Metazoa</taxon>
        <taxon>Spiralia</taxon>
        <taxon>Lophotrochozoa</taxon>
        <taxon>Mollusca</taxon>
        <taxon>Gastropoda</taxon>
        <taxon>Caenogastropoda</taxon>
        <taxon>Littorinimorpha</taxon>
        <taxon>Littorinoidea</taxon>
        <taxon>Littorinidae</taxon>
        <taxon>Littorina</taxon>
    </lineage>
</organism>
<sequence>MTVPDSSLYKDINLGSPIPIITERGVAAYLSHNGAKLTTIAKDMYKERYLTHCRFAPGHSNNFFIKSKCQAQMKTQVNYIVDVEIDADVGYREDQEATILKLWPCV</sequence>
<reference evidence="1 2" key="1">
    <citation type="submission" date="2024-02" db="EMBL/GenBank/DDBJ databases">
        <title>Chromosome-scale genome assembly of the rough periwinkle Littorina saxatilis.</title>
        <authorList>
            <person name="De Jode A."/>
            <person name="Faria R."/>
            <person name="Formenti G."/>
            <person name="Sims Y."/>
            <person name="Smith T.P."/>
            <person name="Tracey A."/>
            <person name="Wood J.M.D."/>
            <person name="Zagrodzka Z.B."/>
            <person name="Johannesson K."/>
            <person name="Butlin R.K."/>
            <person name="Leder E.H."/>
        </authorList>
    </citation>
    <scope>NUCLEOTIDE SEQUENCE [LARGE SCALE GENOMIC DNA]</scope>
    <source>
        <strain evidence="1">Snail1</strain>
        <tissue evidence="1">Muscle</tissue>
    </source>
</reference>
<dbReference type="AlphaFoldDB" id="A0AAN9AMJ9"/>
<evidence type="ECO:0000313" key="2">
    <source>
        <dbReference type="Proteomes" id="UP001374579"/>
    </source>
</evidence>
<comment type="caution">
    <text evidence="1">The sequence shown here is derived from an EMBL/GenBank/DDBJ whole genome shotgun (WGS) entry which is preliminary data.</text>
</comment>
<gene>
    <name evidence="1" type="ORF">V1264_024590</name>
</gene>
<protein>
    <submittedName>
        <fullName evidence="1">Uncharacterized protein</fullName>
    </submittedName>
</protein>
<keyword evidence="2" id="KW-1185">Reference proteome</keyword>
<dbReference type="Proteomes" id="UP001374579">
    <property type="component" value="Unassembled WGS sequence"/>
</dbReference>
<evidence type="ECO:0000313" key="1">
    <source>
        <dbReference type="EMBL" id="KAK7089590.1"/>
    </source>
</evidence>
<name>A0AAN9AMJ9_9CAEN</name>
<accession>A0AAN9AMJ9</accession>